<dbReference type="Pfam" id="PF00128">
    <property type="entry name" value="Alpha-amylase"/>
    <property type="match status" value="1"/>
</dbReference>
<proteinExistence type="predicted"/>
<dbReference type="Gene3D" id="3.90.400.10">
    <property type="entry name" value="Oligo-1,6-glucosidase, Domain 2"/>
    <property type="match status" value="1"/>
</dbReference>
<dbReference type="InterPro" id="IPR006047">
    <property type="entry name" value="GH13_cat_dom"/>
</dbReference>
<dbReference type="SMART" id="SM00642">
    <property type="entry name" value="Aamy"/>
    <property type="match status" value="1"/>
</dbReference>
<dbReference type="SUPFAM" id="SSF51011">
    <property type="entry name" value="Glycosyl hydrolase domain"/>
    <property type="match status" value="1"/>
</dbReference>
<keyword evidence="1" id="KW-1133">Transmembrane helix</keyword>
<comment type="caution">
    <text evidence="3">The sequence shown here is derived from an EMBL/GenBank/DDBJ whole genome shotgun (WGS) entry which is preliminary data.</text>
</comment>
<dbReference type="PANTHER" id="PTHR10357:SF179">
    <property type="entry name" value="NEUTRAL AND BASIC AMINO ACID TRANSPORT PROTEIN RBAT"/>
    <property type="match status" value="1"/>
</dbReference>
<keyword evidence="1" id="KW-0472">Membrane</keyword>
<dbReference type="PANTHER" id="PTHR10357">
    <property type="entry name" value="ALPHA-AMYLASE FAMILY MEMBER"/>
    <property type="match status" value="1"/>
</dbReference>
<evidence type="ECO:0000313" key="3">
    <source>
        <dbReference type="EMBL" id="CAH3140561.1"/>
    </source>
</evidence>
<dbReference type="EMBL" id="CALNXI010000803">
    <property type="protein sequence ID" value="CAH3140561.1"/>
    <property type="molecule type" value="Genomic_DNA"/>
</dbReference>
<gene>
    <name evidence="3" type="ORF">PEVE_00041842</name>
</gene>
<dbReference type="Gene3D" id="3.20.20.80">
    <property type="entry name" value="Glycosidases"/>
    <property type="match status" value="2"/>
</dbReference>
<dbReference type="SUPFAM" id="SSF51445">
    <property type="entry name" value="(Trans)glycosidases"/>
    <property type="match status" value="1"/>
</dbReference>
<reference evidence="3 4" key="1">
    <citation type="submission" date="2022-05" db="EMBL/GenBank/DDBJ databases">
        <authorList>
            <consortium name="Genoscope - CEA"/>
            <person name="William W."/>
        </authorList>
    </citation>
    <scope>NUCLEOTIDE SEQUENCE [LARGE SCALE GENOMIC DNA]</scope>
</reference>
<evidence type="ECO:0000256" key="1">
    <source>
        <dbReference type="SAM" id="Phobius"/>
    </source>
</evidence>
<dbReference type="InterPro" id="IPR017853">
    <property type="entry name" value="GH"/>
</dbReference>
<organism evidence="3 4">
    <name type="scientific">Porites evermanni</name>
    <dbReference type="NCBI Taxonomy" id="104178"/>
    <lineage>
        <taxon>Eukaryota</taxon>
        <taxon>Metazoa</taxon>
        <taxon>Cnidaria</taxon>
        <taxon>Anthozoa</taxon>
        <taxon>Hexacorallia</taxon>
        <taxon>Scleractinia</taxon>
        <taxon>Fungiina</taxon>
        <taxon>Poritidae</taxon>
        <taxon>Porites</taxon>
    </lineage>
</organism>
<evidence type="ECO:0000259" key="2">
    <source>
        <dbReference type="SMART" id="SM00642"/>
    </source>
</evidence>
<feature type="transmembrane region" description="Helical" evidence="1">
    <location>
        <begin position="6"/>
        <end position="28"/>
    </location>
</feature>
<keyword evidence="1" id="KW-0812">Transmembrane</keyword>
<protein>
    <recommendedName>
        <fullName evidence="2">Glycosyl hydrolase family 13 catalytic domain-containing protein</fullName>
    </recommendedName>
</protein>
<sequence length="567" mass="65165">MVADIFADDFSSIICTLLMAILLSVLTFTARKVYKQNKEWEEKKRWWKEGVIYHIYPRSFQDSNGDGNGDLQGITKRLDYFEFLGIKILYLSPIFRSPMVDNGYDISDFKDIDPMFGNLQDLEELLKEAHLRGMKLILDFVPNHTSDQHPWFIESRSSKADPKRDWYVWLDPTLGGGPPNNWVSVFGGSAWTYDAKTNQYYLHQFCPEQPDLNLRNAEVRDALNDVLTFWLDQSVDGFRADAVAHLVEDSRFQDEPTKDGYDTKRPRYDDLDHVYTKNFTANHKIVQGWRSVLDQYKDSYRILIGEILDDNFQEVIKYYGGRFSNEFDFPFNFGLLGLSQTTNAKEVYHVISDYLAALPKGKWPNWLLGNHDFPRVGSKVSHEYSRALNVLLLTLPGTAVTYYGEEIGMIDAKVPFKSQKDFRDPQRSPMQWCDKENAGFTSADKAWVPVAENYKTANVEVQKADPTSALYLYKELVNLRSTVECFKGLSFKAVHVDASVLAYTRSDRHHTFVIMINFSKERWEGSLNGISGCGVVVIDSEMKLKGKNVSFVRVTLNKAQALVIKMQ</sequence>
<feature type="domain" description="Glycosyl hydrolase family 13 catalytic" evidence="2">
    <location>
        <begin position="54"/>
        <end position="451"/>
    </location>
</feature>
<keyword evidence="4" id="KW-1185">Reference proteome</keyword>
<accession>A0ABN8PD09</accession>
<name>A0ABN8PD09_9CNID</name>
<dbReference type="InterPro" id="IPR045857">
    <property type="entry name" value="O16G_dom_2"/>
</dbReference>
<dbReference type="Proteomes" id="UP001159427">
    <property type="component" value="Unassembled WGS sequence"/>
</dbReference>
<evidence type="ECO:0000313" key="4">
    <source>
        <dbReference type="Proteomes" id="UP001159427"/>
    </source>
</evidence>